<gene>
    <name evidence="1" type="ORF">J3R30DRAFT_555759</name>
</gene>
<sequence length="95" mass="10049">MSQCALTQIGGIASILIIVRIGLGIDVLSTSQIYPSLTVAITDVENQTPGAVITEDLEQSTAANSCFTLRPYEVVEGVKPCIQNSVDHSSDSILK</sequence>
<keyword evidence="2" id="KW-1185">Reference proteome</keyword>
<reference evidence="1" key="1">
    <citation type="submission" date="2022-08" db="EMBL/GenBank/DDBJ databases">
        <title>A Global Phylogenomic Analysis of the Shiitake Genus Lentinula.</title>
        <authorList>
            <consortium name="DOE Joint Genome Institute"/>
            <person name="Sierra-Patev S."/>
            <person name="Min B."/>
            <person name="Naranjo-Ortiz M."/>
            <person name="Looney B."/>
            <person name="Konkel Z."/>
            <person name="Slot J.C."/>
            <person name="Sakamoto Y."/>
            <person name="Steenwyk J.L."/>
            <person name="Rokas A."/>
            <person name="Carro J."/>
            <person name="Camarero S."/>
            <person name="Ferreira P."/>
            <person name="Molpeceres G."/>
            <person name="Ruiz-Duenas F.J."/>
            <person name="Serrano A."/>
            <person name="Henrissat B."/>
            <person name="Drula E."/>
            <person name="Hughes K.W."/>
            <person name="Mata J.L."/>
            <person name="Ishikawa N.K."/>
            <person name="Vargas-Isla R."/>
            <person name="Ushijima S."/>
            <person name="Smith C.A."/>
            <person name="Ahrendt S."/>
            <person name="Andreopoulos W."/>
            <person name="He G."/>
            <person name="Labutti K."/>
            <person name="Lipzen A."/>
            <person name="Ng V."/>
            <person name="Riley R."/>
            <person name="Sandor L."/>
            <person name="Barry K."/>
            <person name="Martinez A.T."/>
            <person name="Xiao Y."/>
            <person name="Gibbons J.G."/>
            <person name="Terashima K."/>
            <person name="Grigoriev I.V."/>
            <person name="Hibbett D.S."/>
        </authorList>
    </citation>
    <scope>NUCLEOTIDE SEQUENCE</scope>
    <source>
        <strain evidence="1">JLM2183</strain>
    </source>
</reference>
<protein>
    <submittedName>
        <fullName evidence="1">Uncharacterized protein</fullName>
    </submittedName>
</protein>
<dbReference type="AlphaFoldDB" id="A0A9W9A7L4"/>
<comment type="caution">
    <text evidence="1">The sequence shown here is derived from an EMBL/GenBank/DDBJ whole genome shotgun (WGS) entry which is preliminary data.</text>
</comment>
<name>A0A9W9A7L4_9AGAR</name>
<dbReference type="EMBL" id="JAOTPV010000014">
    <property type="protein sequence ID" value="KAJ4475461.1"/>
    <property type="molecule type" value="Genomic_DNA"/>
</dbReference>
<dbReference type="Proteomes" id="UP001150266">
    <property type="component" value="Unassembled WGS sequence"/>
</dbReference>
<organism evidence="1 2">
    <name type="scientific">Lentinula aciculospora</name>
    <dbReference type="NCBI Taxonomy" id="153920"/>
    <lineage>
        <taxon>Eukaryota</taxon>
        <taxon>Fungi</taxon>
        <taxon>Dikarya</taxon>
        <taxon>Basidiomycota</taxon>
        <taxon>Agaricomycotina</taxon>
        <taxon>Agaricomycetes</taxon>
        <taxon>Agaricomycetidae</taxon>
        <taxon>Agaricales</taxon>
        <taxon>Marasmiineae</taxon>
        <taxon>Omphalotaceae</taxon>
        <taxon>Lentinula</taxon>
    </lineage>
</organism>
<evidence type="ECO:0000313" key="1">
    <source>
        <dbReference type="EMBL" id="KAJ4475461.1"/>
    </source>
</evidence>
<evidence type="ECO:0000313" key="2">
    <source>
        <dbReference type="Proteomes" id="UP001150266"/>
    </source>
</evidence>
<accession>A0A9W9A7L4</accession>
<proteinExistence type="predicted"/>